<name>A0A9W6D198_9BACT</name>
<dbReference type="PROSITE" id="PS50991">
    <property type="entry name" value="PYR_CT"/>
    <property type="match status" value="1"/>
</dbReference>
<keyword evidence="3" id="KW-1185">Reference proteome</keyword>
<dbReference type="RefSeq" id="WP_281791832.1">
    <property type="nucleotide sequence ID" value="NZ_BSDR01000001.1"/>
</dbReference>
<evidence type="ECO:0000259" key="1">
    <source>
        <dbReference type="PROSITE" id="PS50991"/>
    </source>
</evidence>
<dbReference type="GO" id="GO:0004736">
    <property type="term" value="F:pyruvate carboxylase activity"/>
    <property type="evidence" value="ECO:0007669"/>
    <property type="project" value="TreeGrafter"/>
</dbReference>
<evidence type="ECO:0000313" key="3">
    <source>
        <dbReference type="Proteomes" id="UP001144372"/>
    </source>
</evidence>
<organism evidence="2 3">
    <name type="scientific">Desulforhabdus amnigena</name>
    <dbReference type="NCBI Taxonomy" id="40218"/>
    <lineage>
        <taxon>Bacteria</taxon>
        <taxon>Pseudomonadati</taxon>
        <taxon>Thermodesulfobacteriota</taxon>
        <taxon>Syntrophobacteria</taxon>
        <taxon>Syntrophobacterales</taxon>
        <taxon>Syntrophobacteraceae</taxon>
        <taxon>Desulforhabdus</taxon>
    </lineage>
</organism>
<comment type="caution">
    <text evidence="2">The sequence shown here is derived from an EMBL/GenBank/DDBJ whole genome shotgun (WGS) entry which is preliminary data.</text>
</comment>
<dbReference type="AlphaFoldDB" id="A0A9W6D198"/>
<dbReference type="SUPFAM" id="SSF89000">
    <property type="entry name" value="post-HMGL domain-like"/>
    <property type="match status" value="1"/>
</dbReference>
<dbReference type="Pfam" id="PF00682">
    <property type="entry name" value="HMGL-like"/>
    <property type="match status" value="1"/>
</dbReference>
<dbReference type="InterPro" id="IPR055268">
    <property type="entry name" value="PCB-like"/>
</dbReference>
<dbReference type="InterPro" id="IPR000891">
    <property type="entry name" value="PYR_CT"/>
</dbReference>
<dbReference type="Pfam" id="PF02436">
    <property type="entry name" value="PYC_OADA"/>
    <property type="match status" value="1"/>
</dbReference>
<accession>A0A9W6D198</accession>
<sequence>MAELKRITPQMSSQEILDFLRNTPGYFMTNNERDVSQSDFKCRIMPNTTLKVAPYRDETGYFAFEISGGASVHVDLLRKQINPFEKLRLVRKAMPNTLLQTVCRGRNLFGYRPYPDSTLRQTVRLFSRYIDVWRIYDFLNHVPNLQVVAEEVKNAGKILMPCICFSTGPEHTDEYYVGKVKEIISNMGEDIILCIKNHSALGTPNRIANLVGAIRHEFPDLLLAYHGHNTDGNDLARMVAAVLEGVKIVEVSDHGFGGIYSQAPALSFIQILNDYGFSAPGFKIQPLVDASDILRRERRVYEQFESPYRGFDPTVKRHKLAGGAANIAFEQAEKLGLIERIHEVLSDLVQVNRELGNIWSVTPGSQIFWTTAVNNVLHGRYCKPSDDLKRLLLGRYGPFPFYDPPAWIYKKVLESNRTDGKNWKQILKEEGGIRKLPDEDFNEKRGQLEMKLKRPVTDEEVCLYLQFPRDALEYFVFEERFGKTWLLPPEVWFRRKKFEDGERINIPDYDGKTHSIDIVSTRRVGDSVQTSLLVDYHFQTYSTPIRNKKAGGH</sequence>
<feature type="domain" description="Pyruvate carboxyltransferase" evidence="1">
    <location>
        <begin position="25"/>
        <end position="288"/>
    </location>
</feature>
<dbReference type="CDD" id="cd07937">
    <property type="entry name" value="DRE_TIM_PC_TC_5S"/>
    <property type="match status" value="1"/>
</dbReference>
<dbReference type="SUPFAM" id="SSF51569">
    <property type="entry name" value="Aldolase"/>
    <property type="match status" value="1"/>
</dbReference>
<dbReference type="EMBL" id="BSDR01000001">
    <property type="protein sequence ID" value="GLI32798.1"/>
    <property type="molecule type" value="Genomic_DNA"/>
</dbReference>
<dbReference type="Proteomes" id="UP001144372">
    <property type="component" value="Unassembled WGS sequence"/>
</dbReference>
<dbReference type="GO" id="GO:0005737">
    <property type="term" value="C:cytoplasm"/>
    <property type="evidence" value="ECO:0007669"/>
    <property type="project" value="TreeGrafter"/>
</dbReference>
<dbReference type="PANTHER" id="PTHR43778">
    <property type="entry name" value="PYRUVATE CARBOXYLASE"/>
    <property type="match status" value="1"/>
</dbReference>
<dbReference type="InterPro" id="IPR003379">
    <property type="entry name" value="Carboxylase_cons_dom"/>
</dbReference>
<dbReference type="GO" id="GO:0006094">
    <property type="term" value="P:gluconeogenesis"/>
    <property type="evidence" value="ECO:0007669"/>
    <property type="project" value="TreeGrafter"/>
</dbReference>
<reference evidence="2" key="1">
    <citation type="submission" date="2022-12" db="EMBL/GenBank/DDBJ databases">
        <title>Reference genome sequencing for broad-spectrum identification of bacterial and archaeal isolates by mass spectrometry.</title>
        <authorList>
            <person name="Sekiguchi Y."/>
            <person name="Tourlousse D.M."/>
        </authorList>
    </citation>
    <scope>NUCLEOTIDE SEQUENCE</scope>
    <source>
        <strain evidence="2">ASRB1</strain>
    </source>
</reference>
<gene>
    <name evidence="2" type="ORF">DAMNIGENAA_02310</name>
</gene>
<evidence type="ECO:0000313" key="2">
    <source>
        <dbReference type="EMBL" id="GLI32798.1"/>
    </source>
</evidence>
<proteinExistence type="predicted"/>
<dbReference type="PANTHER" id="PTHR43778:SF2">
    <property type="entry name" value="PYRUVATE CARBOXYLASE, MITOCHONDRIAL"/>
    <property type="match status" value="1"/>
</dbReference>
<dbReference type="InterPro" id="IPR013785">
    <property type="entry name" value="Aldolase_TIM"/>
</dbReference>
<protein>
    <recommendedName>
        <fullName evidence="1">Pyruvate carboxyltransferase domain-containing protein</fullName>
    </recommendedName>
</protein>
<dbReference type="Gene3D" id="3.20.20.70">
    <property type="entry name" value="Aldolase class I"/>
    <property type="match status" value="1"/>
</dbReference>